<evidence type="ECO:0000256" key="4">
    <source>
        <dbReference type="SAM" id="MobiDB-lite"/>
    </source>
</evidence>
<dbReference type="Pfam" id="PF03958">
    <property type="entry name" value="Secretin_N"/>
    <property type="match status" value="1"/>
</dbReference>
<gene>
    <name evidence="8" type="ORF">ZMTM_18950</name>
</gene>
<name>A0A8D5GCA2_9PROT</name>
<feature type="signal peptide" evidence="5">
    <location>
        <begin position="1"/>
        <end position="21"/>
    </location>
</feature>
<evidence type="ECO:0000256" key="2">
    <source>
        <dbReference type="RuleBase" id="RU004003"/>
    </source>
</evidence>
<evidence type="ECO:0000256" key="1">
    <source>
        <dbReference type="ARBA" id="ARBA00022729"/>
    </source>
</evidence>
<feature type="region of interest" description="Disordered" evidence="4">
    <location>
        <begin position="95"/>
        <end position="116"/>
    </location>
</feature>
<dbReference type="Gene3D" id="3.30.1370.120">
    <property type="match status" value="1"/>
</dbReference>
<evidence type="ECO:0000259" key="7">
    <source>
        <dbReference type="Pfam" id="PF03958"/>
    </source>
</evidence>
<evidence type="ECO:0000256" key="5">
    <source>
        <dbReference type="SAM" id="SignalP"/>
    </source>
</evidence>
<evidence type="ECO:0000313" key="9">
    <source>
        <dbReference type="Proteomes" id="UP000826722"/>
    </source>
</evidence>
<dbReference type="GO" id="GO:0009306">
    <property type="term" value="P:protein secretion"/>
    <property type="evidence" value="ECO:0007669"/>
    <property type="project" value="InterPro"/>
</dbReference>
<dbReference type="RefSeq" id="WP_404804662.1">
    <property type="nucleotide sequence ID" value="NZ_AP024110.1"/>
</dbReference>
<dbReference type="Pfam" id="PF00263">
    <property type="entry name" value="Secretin"/>
    <property type="match status" value="1"/>
</dbReference>
<feature type="domain" description="Type II/III secretion system secretin-like" evidence="6">
    <location>
        <begin position="144"/>
        <end position="250"/>
    </location>
</feature>
<dbReference type="EMBL" id="AP024110">
    <property type="protein sequence ID" value="BCM25636.1"/>
    <property type="molecule type" value="Genomic_DNA"/>
</dbReference>
<sequence length="273" mass="29974">MMLKRVSIFLCLFLYCLCAQALEFNIITLQHRFASDVIPTIQPMVGDDGNVSGIDNQLLVRASPERMAMIEQIVATLDSVRKNLRITISHEDMRQSNSNQAGVSGNARIGNTDINLGRPSRGYGQDNLEIDIGQQQNAISQSGSEFITVSDGGSAFIRVGQSVPFTQQWVVWTQQYAHVQQATVYQDITTGFAVRPRMIGGQVELEVSPRISSISSGDVIDFQALSTVVRVTLGQWFDLGGTMQTRDNVSRAILSGQGSSASQQSRLMIKVEE</sequence>
<keyword evidence="9" id="KW-1185">Reference proteome</keyword>
<keyword evidence="1 5" id="KW-0732">Signal</keyword>
<evidence type="ECO:0000313" key="8">
    <source>
        <dbReference type="EMBL" id="BCM25636.1"/>
    </source>
</evidence>
<dbReference type="InterPro" id="IPR004846">
    <property type="entry name" value="T2SS/T3SS_dom"/>
</dbReference>
<dbReference type="InterPro" id="IPR005644">
    <property type="entry name" value="NolW-like"/>
</dbReference>
<dbReference type="GO" id="GO:0009279">
    <property type="term" value="C:cell outer membrane"/>
    <property type="evidence" value="ECO:0007669"/>
    <property type="project" value="UniProtKB-SubCell"/>
</dbReference>
<dbReference type="InterPro" id="IPR038591">
    <property type="entry name" value="NolW-like_sf"/>
</dbReference>
<evidence type="ECO:0000259" key="6">
    <source>
        <dbReference type="Pfam" id="PF00263"/>
    </source>
</evidence>
<feature type="domain" description="NolW-like" evidence="7">
    <location>
        <begin position="26"/>
        <end position="81"/>
    </location>
</feature>
<protein>
    <recommendedName>
        <fullName evidence="10">Nodulation protein NolW</fullName>
    </recommendedName>
</protein>
<reference evidence="8" key="1">
    <citation type="journal article" date="2021" name="Arch. Microbiol.">
        <title>Methyloradius palustris gen. nov., sp. nov., a methanol-oxidizing bacterium isolated from snow.</title>
        <authorList>
            <person name="Miyadera T."/>
            <person name="Kojima H."/>
            <person name="Fukui M."/>
        </authorList>
    </citation>
    <scope>NUCLEOTIDE SEQUENCE</scope>
    <source>
        <strain evidence="8">Zm11</strain>
    </source>
</reference>
<keyword evidence="3" id="KW-0813">Transport</keyword>
<evidence type="ECO:0008006" key="10">
    <source>
        <dbReference type="Google" id="ProtNLM"/>
    </source>
</evidence>
<organism evidence="8 9">
    <name type="scientific">Methyloradius palustris</name>
    <dbReference type="NCBI Taxonomy" id="2778876"/>
    <lineage>
        <taxon>Bacteria</taxon>
        <taxon>Pseudomonadati</taxon>
        <taxon>Pseudomonadota</taxon>
        <taxon>Betaproteobacteria</taxon>
        <taxon>Nitrosomonadales</taxon>
        <taxon>Methylophilaceae</taxon>
        <taxon>Methyloradius</taxon>
    </lineage>
</organism>
<comment type="subcellular location">
    <subcellularLocation>
        <location evidence="3">Cell outer membrane</location>
    </subcellularLocation>
</comment>
<dbReference type="AlphaFoldDB" id="A0A8D5GCA2"/>
<evidence type="ECO:0000256" key="3">
    <source>
        <dbReference type="RuleBase" id="RU004004"/>
    </source>
</evidence>
<feature type="chain" id="PRO_5034677338" description="Nodulation protein NolW" evidence="5">
    <location>
        <begin position="22"/>
        <end position="273"/>
    </location>
</feature>
<accession>A0A8D5GCA2</accession>
<dbReference type="KEGG" id="mpau:ZMTM_18950"/>
<dbReference type="Proteomes" id="UP000826722">
    <property type="component" value="Chromosome"/>
</dbReference>
<comment type="similarity">
    <text evidence="2">Belongs to the bacterial secretin family.</text>
</comment>
<proteinExistence type="inferred from homology"/>